<accession>A0A0C3QJW8</accession>
<name>A0A0C3QJW8_9AGAM</name>
<evidence type="ECO:0000313" key="2">
    <source>
        <dbReference type="Proteomes" id="UP000054248"/>
    </source>
</evidence>
<protein>
    <submittedName>
        <fullName evidence="1">Uncharacterized protein</fullName>
    </submittedName>
</protein>
<proteinExistence type="predicted"/>
<dbReference type="Proteomes" id="UP000054248">
    <property type="component" value="Unassembled WGS sequence"/>
</dbReference>
<gene>
    <name evidence="1" type="ORF">M407DRAFT_241354</name>
</gene>
<dbReference type="HOGENOM" id="CLU_2623798_0_0_1"/>
<dbReference type="EMBL" id="KN822953">
    <property type="protein sequence ID" value="KIO32680.1"/>
    <property type="molecule type" value="Genomic_DNA"/>
</dbReference>
<reference evidence="1 2" key="1">
    <citation type="submission" date="2014-04" db="EMBL/GenBank/DDBJ databases">
        <authorList>
            <consortium name="DOE Joint Genome Institute"/>
            <person name="Kuo A."/>
            <person name="Girlanda M."/>
            <person name="Perotto S."/>
            <person name="Kohler A."/>
            <person name="Nagy L.G."/>
            <person name="Floudas D."/>
            <person name="Copeland A."/>
            <person name="Barry K.W."/>
            <person name="Cichocki N."/>
            <person name="Veneault-Fourrey C."/>
            <person name="LaButti K."/>
            <person name="Lindquist E.A."/>
            <person name="Lipzen A."/>
            <person name="Lundell T."/>
            <person name="Morin E."/>
            <person name="Murat C."/>
            <person name="Sun H."/>
            <person name="Tunlid A."/>
            <person name="Henrissat B."/>
            <person name="Grigoriev I.V."/>
            <person name="Hibbett D.S."/>
            <person name="Martin F."/>
            <person name="Nordberg H.P."/>
            <person name="Cantor M.N."/>
            <person name="Hua S.X."/>
        </authorList>
    </citation>
    <scope>NUCLEOTIDE SEQUENCE [LARGE SCALE GENOMIC DNA]</scope>
    <source>
        <strain evidence="1 2">MUT 4182</strain>
    </source>
</reference>
<sequence length="78" mass="8516">MAYYCFVFDTTTTPVASVKAHASLDRVAEAVKSTYARFPPPSKVMYVNHALPLCNWRHETRAPPSGSRAGGTVASCRI</sequence>
<dbReference type="AlphaFoldDB" id="A0A0C3QJW8"/>
<keyword evidence="2" id="KW-1185">Reference proteome</keyword>
<evidence type="ECO:0000313" key="1">
    <source>
        <dbReference type="EMBL" id="KIO32680.1"/>
    </source>
</evidence>
<organism evidence="1 2">
    <name type="scientific">Tulasnella calospora MUT 4182</name>
    <dbReference type="NCBI Taxonomy" id="1051891"/>
    <lineage>
        <taxon>Eukaryota</taxon>
        <taxon>Fungi</taxon>
        <taxon>Dikarya</taxon>
        <taxon>Basidiomycota</taxon>
        <taxon>Agaricomycotina</taxon>
        <taxon>Agaricomycetes</taxon>
        <taxon>Cantharellales</taxon>
        <taxon>Tulasnellaceae</taxon>
        <taxon>Tulasnella</taxon>
    </lineage>
</organism>
<reference evidence="2" key="2">
    <citation type="submission" date="2015-01" db="EMBL/GenBank/DDBJ databases">
        <title>Evolutionary Origins and Diversification of the Mycorrhizal Mutualists.</title>
        <authorList>
            <consortium name="DOE Joint Genome Institute"/>
            <consortium name="Mycorrhizal Genomics Consortium"/>
            <person name="Kohler A."/>
            <person name="Kuo A."/>
            <person name="Nagy L.G."/>
            <person name="Floudas D."/>
            <person name="Copeland A."/>
            <person name="Barry K.W."/>
            <person name="Cichocki N."/>
            <person name="Veneault-Fourrey C."/>
            <person name="LaButti K."/>
            <person name="Lindquist E.A."/>
            <person name="Lipzen A."/>
            <person name="Lundell T."/>
            <person name="Morin E."/>
            <person name="Murat C."/>
            <person name="Riley R."/>
            <person name="Ohm R."/>
            <person name="Sun H."/>
            <person name="Tunlid A."/>
            <person name="Henrissat B."/>
            <person name="Grigoriev I.V."/>
            <person name="Hibbett D.S."/>
            <person name="Martin F."/>
        </authorList>
    </citation>
    <scope>NUCLEOTIDE SEQUENCE [LARGE SCALE GENOMIC DNA]</scope>
    <source>
        <strain evidence="2">MUT 4182</strain>
    </source>
</reference>